<dbReference type="Proteomes" id="UP000008549">
    <property type="component" value="Unassembled WGS sequence"/>
</dbReference>
<keyword evidence="2" id="KW-1185">Reference proteome</keyword>
<dbReference type="RefSeq" id="XP_045100258.1">
    <property type="nucleotide sequence ID" value="XM_045243582.1"/>
</dbReference>
<dbReference type="WormBase" id="CBG26502">
    <property type="protein sequence ID" value="CBP47403"/>
    <property type="gene ID" value="WBGene00087916"/>
</dbReference>
<evidence type="ECO:0000313" key="3">
    <source>
        <dbReference type="WormBase" id="CBG26502"/>
    </source>
</evidence>
<dbReference type="InParanoid" id="B6ILB9"/>
<dbReference type="AlphaFoldDB" id="B6ILB9"/>
<name>B6ILB9_CAEBR</name>
<dbReference type="GeneID" id="68917980"/>
<gene>
    <name evidence="1 3" type="ORF">CBG26502</name>
    <name evidence="1" type="ORF">CBG_26502</name>
</gene>
<dbReference type="CTD" id="68917980"/>
<protein>
    <submittedName>
        <fullName evidence="1">Protein CBG26502</fullName>
    </submittedName>
</protein>
<reference evidence="1 2" key="2">
    <citation type="journal article" date="2011" name="PLoS Genet.">
        <title>Caenorhabditis briggsae recombinant inbred line genotypes reveal inter-strain incompatibility and the evolution of recombination.</title>
        <authorList>
            <person name="Ross J.A."/>
            <person name="Koboldt D.C."/>
            <person name="Staisch J.E."/>
            <person name="Chamberlin H.M."/>
            <person name="Gupta B.P."/>
            <person name="Miller R.D."/>
            <person name="Baird S.E."/>
            <person name="Haag E.S."/>
        </authorList>
    </citation>
    <scope>NUCLEOTIDE SEQUENCE [LARGE SCALE GENOMIC DNA]</scope>
    <source>
        <strain evidence="1 2">AF16</strain>
    </source>
</reference>
<dbReference type="KEGG" id="cbr:CBG_26502"/>
<evidence type="ECO:0000313" key="2">
    <source>
        <dbReference type="Proteomes" id="UP000008549"/>
    </source>
</evidence>
<organism evidence="1 2">
    <name type="scientific">Caenorhabditis briggsae</name>
    <dbReference type="NCBI Taxonomy" id="6238"/>
    <lineage>
        <taxon>Eukaryota</taxon>
        <taxon>Metazoa</taxon>
        <taxon>Ecdysozoa</taxon>
        <taxon>Nematoda</taxon>
        <taxon>Chromadorea</taxon>
        <taxon>Rhabditida</taxon>
        <taxon>Rhabditina</taxon>
        <taxon>Rhabditomorpha</taxon>
        <taxon>Rhabditoidea</taxon>
        <taxon>Rhabditidae</taxon>
        <taxon>Peloderinae</taxon>
        <taxon>Caenorhabditis</taxon>
    </lineage>
</organism>
<reference evidence="1 2" key="1">
    <citation type="journal article" date="2003" name="PLoS Biol.">
        <title>The genome sequence of Caenorhabditis briggsae: a platform for comparative genomics.</title>
        <authorList>
            <person name="Stein L.D."/>
            <person name="Bao Z."/>
            <person name="Blasiar D."/>
            <person name="Blumenthal T."/>
            <person name="Brent M.R."/>
            <person name="Chen N."/>
            <person name="Chinwalla A."/>
            <person name="Clarke L."/>
            <person name="Clee C."/>
            <person name="Coghlan A."/>
            <person name="Coulson A."/>
            <person name="D'Eustachio P."/>
            <person name="Fitch D.H."/>
            <person name="Fulton L.A."/>
            <person name="Fulton R.E."/>
            <person name="Griffiths-Jones S."/>
            <person name="Harris T.W."/>
            <person name="Hillier L.W."/>
            <person name="Kamath R."/>
            <person name="Kuwabara P.E."/>
            <person name="Mardis E.R."/>
            <person name="Marra M.A."/>
            <person name="Miner T.L."/>
            <person name="Minx P."/>
            <person name="Mullikin J.C."/>
            <person name="Plumb R.W."/>
            <person name="Rogers J."/>
            <person name="Schein J.E."/>
            <person name="Sohrmann M."/>
            <person name="Spieth J."/>
            <person name="Stajich J.E."/>
            <person name="Wei C."/>
            <person name="Willey D."/>
            <person name="Wilson R.K."/>
            <person name="Durbin R."/>
            <person name="Waterston R.H."/>
        </authorList>
    </citation>
    <scope>NUCLEOTIDE SEQUENCE [LARGE SCALE GENOMIC DNA]</scope>
    <source>
        <strain evidence="1 2">AF16</strain>
    </source>
</reference>
<dbReference type="EMBL" id="HE600934">
    <property type="protein sequence ID" value="CAS00699.1"/>
    <property type="molecule type" value="Genomic_DNA"/>
</dbReference>
<proteinExistence type="predicted"/>
<accession>B6ILB9</accession>
<dbReference type="HOGENOM" id="CLU_3242646_0_0_1"/>
<evidence type="ECO:0000313" key="1">
    <source>
        <dbReference type="EMBL" id="CAS00699.1"/>
    </source>
</evidence>
<sequence length="43" mass="4965">MLLKENGDFVVRTDPKLVEQRSYVLSVLADKLLDENSSVWKID</sequence>